<reference evidence="2" key="2">
    <citation type="submission" date="2025-08" db="UniProtKB">
        <authorList>
            <consortium name="RefSeq"/>
        </authorList>
    </citation>
    <scope>IDENTIFICATION</scope>
    <source>
        <tissue evidence="2">Leaf</tissue>
    </source>
</reference>
<reference evidence="1" key="1">
    <citation type="journal article" date="2013" name="Genome Biol.">
        <title>Reference genomes and transcriptomes of Nicotiana sylvestris and Nicotiana tomentosiformis.</title>
        <authorList>
            <person name="Sierro N."/>
            <person name="Battey J.N."/>
            <person name="Ouadi S."/>
            <person name="Bovet L."/>
            <person name="Goepfert S."/>
            <person name="Bakaher N."/>
            <person name="Peitsch M.C."/>
            <person name="Ivanov N.V."/>
        </authorList>
    </citation>
    <scope>NUCLEOTIDE SEQUENCE [LARGE SCALE GENOMIC DNA]</scope>
</reference>
<accession>A0A1U7W203</accession>
<proteinExistence type="predicted"/>
<dbReference type="AlphaFoldDB" id="A0A1U7W203"/>
<dbReference type="RefSeq" id="XP_009771231.1">
    <property type="nucleotide sequence ID" value="XM_009772929.1"/>
</dbReference>
<name>A0A1U7W203_NICSY</name>
<keyword evidence="1" id="KW-1185">Reference proteome</keyword>
<evidence type="ECO:0000313" key="2">
    <source>
        <dbReference type="RefSeq" id="XP_009771231.1"/>
    </source>
</evidence>
<organism evidence="1 2">
    <name type="scientific">Nicotiana sylvestris</name>
    <name type="common">Wood tobacco</name>
    <name type="synonym">South American tobacco</name>
    <dbReference type="NCBI Taxonomy" id="4096"/>
    <lineage>
        <taxon>Eukaryota</taxon>
        <taxon>Viridiplantae</taxon>
        <taxon>Streptophyta</taxon>
        <taxon>Embryophyta</taxon>
        <taxon>Tracheophyta</taxon>
        <taxon>Spermatophyta</taxon>
        <taxon>Magnoliopsida</taxon>
        <taxon>eudicotyledons</taxon>
        <taxon>Gunneridae</taxon>
        <taxon>Pentapetalae</taxon>
        <taxon>asterids</taxon>
        <taxon>lamiids</taxon>
        <taxon>Solanales</taxon>
        <taxon>Solanaceae</taxon>
        <taxon>Nicotianoideae</taxon>
        <taxon>Nicotianeae</taxon>
        <taxon>Nicotiana</taxon>
    </lineage>
</organism>
<evidence type="ECO:0000313" key="1">
    <source>
        <dbReference type="Proteomes" id="UP000189701"/>
    </source>
</evidence>
<protein>
    <submittedName>
        <fullName evidence="2">Uncharacterized protein LOC104221793</fullName>
    </submittedName>
</protein>
<gene>
    <name evidence="2" type="primary">LOC104221793</name>
</gene>
<dbReference type="Proteomes" id="UP000189701">
    <property type="component" value="Unplaced"/>
</dbReference>
<sequence>MKCEDFVVSRVLVDNNSSANICPLSTLQKLKINTERIHMNIEIVVHGDEDIFASNDTSIPFIEAEDDKGPWVYQTFETVYIEKIPEGEFIPGAAPYLLVYETEAVIHAEVKIPSLQIIMEAEIDDDEWVKTR</sequence>